<feature type="transmembrane region" description="Helical" evidence="1">
    <location>
        <begin position="139"/>
        <end position="161"/>
    </location>
</feature>
<reference evidence="2 3" key="1">
    <citation type="submission" date="2021-02" db="EMBL/GenBank/DDBJ databases">
        <title>Lysobacter arenosi sp. nov., isolated from soil of gangwondo yeongwol, south Korea.</title>
        <authorList>
            <person name="Kim K.R."/>
            <person name="Kim K.H."/>
            <person name="Jeon C.O."/>
        </authorList>
    </citation>
    <scope>NUCLEOTIDE SEQUENCE [LARGE SCALE GENOMIC DNA]</scope>
    <source>
        <strain evidence="2 3">R7</strain>
    </source>
</reference>
<gene>
    <name evidence="2" type="ORF">HIV01_008060</name>
</gene>
<evidence type="ECO:0000313" key="2">
    <source>
        <dbReference type="EMBL" id="QSX76415.1"/>
    </source>
</evidence>
<keyword evidence="3" id="KW-1185">Reference proteome</keyword>
<keyword evidence="1" id="KW-1133">Transmembrane helix</keyword>
<feature type="transmembrane region" description="Helical" evidence="1">
    <location>
        <begin position="34"/>
        <end position="55"/>
    </location>
</feature>
<dbReference type="RefSeq" id="WP_200609456.1">
    <property type="nucleotide sequence ID" value="NZ_CP071517.1"/>
</dbReference>
<organism evidence="2 3">
    <name type="scientific">Lysobacter arenosi</name>
    <dbReference type="NCBI Taxonomy" id="2795387"/>
    <lineage>
        <taxon>Bacteria</taxon>
        <taxon>Pseudomonadati</taxon>
        <taxon>Pseudomonadota</taxon>
        <taxon>Gammaproteobacteria</taxon>
        <taxon>Lysobacterales</taxon>
        <taxon>Lysobacteraceae</taxon>
        <taxon>Lysobacter</taxon>
    </lineage>
</organism>
<accession>A0ABX7RE20</accession>
<feature type="transmembrane region" description="Helical" evidence="1">
    <location>
        <begin position="89"/>
        <end position="107"/>
    </location>
</feature>
<dbReference type="Proteomes" id="UP000663400">
    <property type="component" value="Chromosome"/>
</dbReference>
<protein>
    <submittedName>
        <fullName evidence="2">Uncharacterized protein</fullName>
    </submittedName>
</protein>
<keyword evidence="1" id="KW-0472">Membrane</keyword>
<sequence>MRGTRELAAWPRPGDPRAQGIEQAIEDDIMGRTILGMLVGVAVAVAMIMLVEMLGHSAWPPPPGLDITDPANEAAFAAFVAQMPLGAKLMVLLAWLLGTFTGALVGAKIARHQTAAALLVALVVMSGVLGMILKIPHPGWLSVCGLVLPIPVALLAVRLVYRRNTLPKV</sequence>
<evidence type="ECO:0000313" key="3">
    <source>
        <dbReference type="Proteomes" id="UP000663400"/>
    </source>
</evidence>
<dbReference type="EMBL" id="CP071517">
    <property type="protein sequence ID" value="QSX76415.1"/>
    <property type="molecule type" value="Genomic_DNA"/>
</dbReference>
<evidence type="ECO:0000256" key="1">
    <source>
        <dbReference type="SAM" id="Phobius"/>
    </source>
</evidence>
<name>A0ABX7RE20_9GAMM</name>
<proteinExistence type="predicted"/>
<keyword evidence="1" id="KW-0812">Transmembrane</keyword>
<feature type="transmembrane region" description="Helical" evidence="1">
    <location>
        <begin position="114"/>
        <end position="133"/>
    </location>
</feature>